<dbReference type="GO" id="GO:0003723">
    <property type="term" value="F:RNA binding"/>
    <property type="evidence" value="ECO:0007669"/>
    <property type="project" value="UniProtKB-UniRule"/>
</dbReference>
<reference evidence="4 5" key="1">
    <citation type="journal article" date="2018" name="Front. Plant Sci.">
        <title>Red Clover (Trifolium pratense) and Zigzag Clover (T. medium) - A Picture of Genomic Similarities and Differences.</title>
        <authorList>
            <person name="Dluhosova J."/>
            <person name="Istvanek J."/>
            <person name="Nedelnik J."/>
            <person name="Repkova J."/>
        </authorList>
    </citation>
    <scope>NUCLEOTIDE SEQUENCE [LARGE SCALE GENOMIC DNA]</scope>
    <source>
        <strain evidence="5">cv. 10/8</strain>
        <tissue evidence="4">Leaf</tissue>
    </source>
</reference>
<protein>
    <submittedName>
        <fullName evidence="4">Eukaryotic translation initiation factor 3 subunit G-like</fullName>
    </submittedName>
</protein>
<sequence length="73" mass="8237">MLELFKPIGYVHSAKLAIDHETSLGGGFGFVTFVTKEDAQKAIEERNGYVYGQDKCTMKVDWVTRRTALSPRK</sequence>
<evidence type="ECO:0000259" key="3">
    <source>
        <dbReference type="PROSITE" id="PS50102"/>
    </source>
</evidence>
<accession>A0A392UZQ0</accession>
<dbReference type="Pfam" id="PF00076">
    <property type="entry name" value="RRM_1"/>
    <property type="match status" value="1"/>
</dbReference>
<dbReference type="InterPro" id="IPR000504">
    <property type="entry name" value="RRM_dom"/>
</dbReference>
<evidence type="ECO:0000313" key="5">
    <source>
        <dbReference type="Proteomes" id="UP000265520"/>
    </source>
</evidence>
<keyword evidence="4" id="KW-0648">Protein biosynthesis</keyword>
<dbReference type="EMBL" id="LXQA011020499">
    <property type="protein sequence ID" value="MCI81498.1"/>
    <property type="molecule type" value="Genomic_DNA"/>
</dbReference>
<proteinExistence type="predicted"/>
<comment type="caution">
    <text evidence="4">The sequence shown here is derived from an EMBL/GenBank/DDBJ whole genome shotgun (WGS) entry which is preliminary data.</text>
</comment>
<evidence type="ECO:0000313" key="4">
    <source>
        <dbReference type="EMBL" id="MCI81498.1"/>
    </source>
</evidence>
<dbReference type="Proteomes" id="UP000265520">
    <property type="component" value="Unassembled WGS sequence"/>
</dbReference>
<dbReference type="InterPro" id="IPR012677">
    <property type="entry name" value="Nucleotide-bd_a/b_plait_sf"/>
</dbReference>
<dbReference type="SUPFAM" id="SSF54928">
    <property type="entry name" value="RNA-binding domain, RBD"/>
    <property type="match status" value="1"/>
</dbReference>
<evidence type="ECO:0000256" key="2">
    <source>
        <dbReference type="PROSITE-ProRule" id="PRU00176"/>
    </source>
</evidence>
<feature type="domain" description="RRM" evidence="3">
    <location>
        <begin position="1"/>
        <end position="65"/>
    </location>
</feature>
<dbReference type="InterPro" id="IPR035979">
    <property type="entry name" value="RBD_domain_sf"/>
</dbReference>
<feature type="non-terminal residue" evidence="4">
    <location>
        <position position="73"/>
    </location>
</feature>
<keyword evidence="4" id="KW-0396">Initiation factor</keyword>
<dbReference type="AlphaFoldDB" id="A0A392UZQ0"/>
<dbReference type="Gene3D" id="3.30.70.330">
    <property type="match status" value="1"/>
</dbReference>
<organism evidence="4 5">
    <name type="scientific">Trifolium medium</name>
    <dbReference type="NCBI Taxonomy" id="97028"/>
    <lineage>
        <taxon>Eukaryota</taxon>
        <taxon>Viridiplantae</taxon>
        <taxon>Streptophyta</taxon>
        <taxon>Embryophyta</taxon>
        <taxon>Tracheophyta</taxon>
        <taxon>Spermatophyta</taxon>
        <taxon>Magnoliopsida</taxon>
        <taxon>eudicotyledons</taxon>
        <taxon>Gunneridae</taxon>
        <taxon>Pentapetalae</taxon>
        <taxon>rosids</taxon>
        <taxon>fabids</taxon>
        <taxon>Fabales</taxon>
        <taxon>Fabaceae</taxon>
        <taxon>Papilionoideae</taxon>
        <taxon>50 kb inversion clade</taxon>
        <taxon>NPAAA clade</taxon>
        <taxon>Hologalegina</taxon>
        <taxon>IRL clade</taxon>
        <taxon>Trifolieae</taxon>
        <taxon>Trifolium</taxon>
    </lineage>
</organism>
<dbReference type="PROSITE" id="PS50102">
    <property type="entry name" value="RRM"/>
    <property type="match status" value="1"/>
</dbReference>
<name>A0A392UZQ0_9FABA</name>
<dbReference type="PANTHER" id="PTHR10352">
    <property type="entry name" value="EUKARYOTIC TRANSLATION INITIATION FACTOR 3 SUBUNIT G"/>
    <property type="match status" value="1"/>
</dbReference>
<evidence type="ECO:0000256" key="1">
    <source>
        <dbReference type="ARBA" id="ARBA00022884"/>
    </source>
</evidence>
<keyword evidence="1 2" id="KW-0694">RNA-binding</keyword>
<dbReference type="GO" id="GO:0003743">
    <property type="term" value="F:translation initiation factor activity"/>
    <property type="evidence" value="ECO:0007669"/>
    <property type="project" value="UniProtKB-KW"/>
</dbReference>
<keyword evidence="5" id="KW-1185">Reference proteome</keyword>